<evidence type="ECO:0000256" key="2">
    <source>
        <dbReference type="ARBA" id="ARBA00005745"/>
    </source>
</evidence>
<dbReference type="PANTHER" id="PTHR30012:SF7">
    <property type="entry name" value="PROTEIN TRANSPORT PROTEIN HOFC HOMOLOG"/>
    <property type="match status" value="1"/>
</dbReference>
<protein>
    <submittedName>
        <fullName evidence="10">Protein transport protein HofC</fullName>
    </submittedName>
</protein>
<dbReference type="InterPro" id="IPR042094">
    <property type="entry name" value="T2SS_GspF_sf"/>
</dbReference>
<feature type="domain" description="Type II secretion system protein GspF" evidence="9">
    <location>
        <begin position="64"/>
        <end position="187"/>
    </location>
</feature>
<evidence type="ECO:0000259" key="9">
    <source>
        <dbReference type="Pfam" id="PF00482"/>
    </source>
</evidence>
<keyword evidence="7 8" id="KW-0472">Membrane</keyword>
<feature type="transmembrane region" description="Helical" evidence="8">
    <location>
        <begin position="214"/>
        <end position="235"/>
    </location>
</feature>
<dbReference type="RefSeq" id="WP_374051475.1">
    <property type="nucleotide sequence ID" value="NZ_AP028978.1"/>
</dbReference>
<evidence type="ECO:0000256" key="3">
    <source>
        <dbReference type="ARBA" id="ARBA00022475"/>
    </source>
</evidence>
<accession>A0ABM8JZJ9</accession>
<evidence type="ECO:0000313" key="11">
    <source>
        <dbReference type="Proteomes" id="UP001529514"/>
    </source>
</evidence>
<keyword evidence="3" id="KW-1003">Cell membrane</keyword>
<dbReference type="Pfam" id="PF00482">
    <property type="entry name" value="T2SSF"/>
    <property type="match status" value="2"/>
</dbReference>
<keyword evidence="11" id="KW-1185">Reference proteome</keyword>
<feature type="transmembrane region" description="Helical" evidence="8">
    <location>
        <begin position="163"/>
        <end position="186"/>
    </location>
</feature>
<keyword evidence="5 8" id="KW-0812">Transmembrane</keyword>
<evidence type="ECO:0000256" key="4">
    <source>
        <dbReference type="ARBA" id="ARBA00022519"/>
    </source>
</evidence>
<dbReference type="Proteomes" id="UP001529514">
    <property type="component" value="Chromosome"/>
</dbReference>
<evidence type="ECO:0000256" key="7">
    <source>
        <dbReference type="ARBA" id="ARBA00023136"/>
    </source>
</evidence>
<dbReference type="PANTHER" id="PTHR30012">
    <property type="entry name" value="GENERAL SECRETION PATHWAY PROTEIN"/>
    <property type="match status" value="1"/>
</dbReference>
<dbReference type="PRINTS" id="PR00812">
    <property type="entry name" value="BCTERIALGSPF"/>
</dbReference>
<evidence type="ECO:0000256" key="8">
    <source>
        <dbReference type="SAM" id="Phobius"/>
    </source>
</evidence>
<dbReference type="InterPro" id="IPR003004">
    <property type="entry name" value="GspF/PilC"/>
</dbReference>
<feature type="domain" description="Type II secretion system protein GspF" evidence="9">
    <location>
        <begin position="272"/>
        <end position="390"/>
    </location>
</feature>
<evidence type="ECO:0000256" key="6">
    <source>
        <dbReference type="ARBA" id="ARBA00022989"/>
    </source>
</evidence>
<sequence length="399" mass="46058">MKIEYIYQWQAINKNGKSITGESIGHNKKSVFQYLSHLDLQPYAIKCKKIIYYSKKEVSYRLHFIHQLSTLLTSGIPLLKGLTILLQECKYTLWRCVLADIIQKIRQGEAFSATLEHYPKLFSPLFCQLIAVGEQTGQLENCCQLIINRLEQQNRLGKKIQKAYHYPLIVAFVSFLVIILMLIFVLPEFRQVYSSLNATLPLLTQWVLSGSDLLIHHGVLLLLIIFILLTSYLWLRHRFPIFKVKEKMLFLRLPIFKQLTIYQQTNQIFHILFMTQKARLTLMAGLECALSATQHPVFIAGVKNLHRQIQQGIPMSDALKQTAYFPALCQQFVMIGEESGELELFLFNLAEWYQEKSINLADSLVQSLEPFLMLIMALIVGLLLLAMYLPIFQLGTILT</sequence>
<comment type="similarity">
    <text evidence="2">Belongs to the GSP F family.</text>
</comment>
<keyword evidence="4" id="KW-0997">Cell inner membrane</keyword>
<reference evidence="10 11" key="1">
    <citation type="submission" date="2023-10" db="EMBL/GenBank/DDBJ databases">
        <title>Xenorhabdus taiwanensis sp. nov., a symbiotic bacterium associated with the entomopathogenic nematode Steinernema taiwanensis.</title>
        <authorList>
            <person name="Tseng C.T."/>
            <person name="Shu H.Y."/>
            <person name="Chen M.H."/>
            <person name="Fang Y.J."/>
            <person name="Wu T.L."/>
            <person name="Lin Y.C."/>
            <person name="Huang C.J."/>
        </authorList>
    </citation>
    <scope>NUCLEOTIDE SEQUENCE [LARGE SCALE GENOMIC DNA]</scope>
    <source>
        <strain evidence="10 11">TCT-1</strain>
    </source>
</reference>
<gene>
    <name evidence="10" type="primary">hofC</name>
    <name evidence="10" type="ORF">TCT1_28330</name>
</gene>
<organism evidence="10 11">
    <name type="scientific">Xenorhabdus taiwanensis</name>
    <dbReference type="NCBI Taxonomy" id="3085177"/>
    <lineage>
        <taxon>Bacteria</taxon>
        <taxon>Pseudomonadati</taxon>
        <taxon>Pseudomonadota</taxon>
        <taxon>Gammaproteobacteria</taxon>
        <taxon>Enterobacterales</taxon>
        <taxon>Morganellaceae</taxon>
        <taxon>Xenorhabdus</taxon>
    </lineage>
</organism>
<evidence type="ECO:0000313" key="10">
    <source>
        <dbReference type="EMBL" id="BET97912.1"/>
    </source>
</evidence>
<dbReference type="NCBIfam" id="NF007861">
    <property type="entry name" value="PRK10573.1"/>
    <property type="match status" value="1"/>
</dbReference>
<keyword evidence="6 8" id="KW-1133">Transmembrane helix</keyword>
<feature type="transmembrane region" description="Helical" evidence="8">
    <location>
        <begin position="371"/>
        <end position="391"/>
    </location>
</feature>
<evidence type="ECO:0000256" key="5">
    <source>
        <dbReference type="ARBA" id="ARBA00022692"/>
    </source>
</evidence>
<dbReference type="InterPro" id="IPR018076">
    <property type="entry name" value="T2SS_GspF_dom"/>
</dbReference>
<dbReference type="EMBL" id="AP028978">
    <property type="protein sequence ID" value="BET97912.1"/>
    <property type="molecule type" value="Genomic_DNA"/>
</dbReference>
<dbReference type="Gene3D" id="1.20.81.30">
    <property type="entry name" value="Type II secretion system (T2SS), domain F"/>
    <property type="match status" value="2"/>
</dbReference>
<name>A0ABM8JZJ9_9GAMM</name>
<evidence type="ECO:0000256" key="1">
    <source>
        <dbReference type="ARBA" id="ARBA00004429"/>
    </source>
</evidence>
<comment type="subcellular location">
    <subcellularLocation>
        <location evidence="1">Cell inner membrane</location>
        <topology evidence="1">Multi-pass membrane protein</topology>
    </subcellularLocation>
</comment>
<proteinExistence type="inferred from homology"/>